<keyword evidence="3" id="KW-1185">Reference proteome</keyword>
<dbReference type="EMBL" id="BLXT01006926">
    <property type="protein sequence ID" value="GFO34559.1"/>
    <property type="molecule type" value="Genomic_DNA"/>
</dbReference>
<organism evidence="2 3">
    <name type="scientific">Plakobranchus ocellatus</name>
    <dbReference type="NCBI Taxonomy" id="259542"/>
    <lineage>
        <taxon>Eukaryota</taxon>
        <taxon>Metazoa</taxon>
        <taxon>Spiralia</taxon>
        <taxon>Lophotrochozoa</taxon>
        <taxon>Mollusca</taxon>
        <taxon>Gastropoda</taxon>
        <taxon>Heterobranchia</taxon>
        <taxon>Euthyneura</taxon>
        <taxon>Panpulmonata</taxon>
        <taxon>Sacoglossa</taxon>
        <taxon>Placobranchoidea</taxon>
        <taxon>Plakobranchidae</taxon>
        <taxon>Plakobranchus</taxon>
    </lineage>
</organism>
<sequence>MKTSISFFPTDSRSCGTAPRVRAKLCGRGGYGEQSGYPQCFICAWLCHCTVLAWLRHEDEEEEVKEDEREDDYGDENAKETTRGGKWRK</sequence>
<dbReference type="Proteomes" id="UP000735302">
    <property type="component" value="Unassembled WGS sequence"/>
</dbReference>
<evidence type="ECO:0000313" key="2">
    <source>
        <dbReference type="EMBL" id="GFO34559.1"/>
    </source>
</evidence>
<dbReference type="AlphaFoldDB" id="A0AAV4CRT7"/>
<feature type="region of interest" description="Disordered" evidence="1">
    <location>
        <begin position="60"/>
        <end position="89"/>
    </location>
</feature>
<feature type="compositionally biased region" description="Acidic residues" evidence="1">
    <location>
        <begin position="60"/>
        <end position="75"/>
    </location>
</feature>
<evidence type="ECO:0000313" key="3">
    <source>
        <dbReference type="Proteomes" id="UP000735302"/>
    </source>
</evidence>
<accession>A0AAV4CRT7</accession>
<evidence type="ECO:0000256" key="1">
    <source>
        <dbReference type="SAM" id="MobiDB-lite"/>
    </source>
</evidence>
<comment type="caution">
    <text evidence="2">The sequence shown here is derived from an EMBL/GenBank/DDBJ whole genome shotgun (WGS) entry which is preliminary data.</text>
</comment>
<name>A0AAV4CRT7_9GAST</name>
<protein>
    <submittedName>
        <fullName evidence="2">Uncharacterized protein</fullName>
    </submittedName>
</protein>
<reference evidence="2 3" key="1">
    <citation type="journal article" date="2021" name="Elife">
        <title>Chloroplast acquisition without the gene transfer in kleptoplastic sea slugs, Plakobranchus ocellatus.</title>
        <authorList>
            <person name="Maeda T."/>
            <person name="Takahashi S."/>
            <person name="Yoshida T."/>
            <person name="Shimamura S."/>
            <person name="Takaki Y."/>
            <person name="Nagai Y."/>
            <person name="Toyoda A."/>
            <person name="Suzuki Y."/>
            <person name="Arimoto A."/>
            <person name="Ishii H."/>
            <person name="Satoh N."/>
            <person name="Nishiyama T."/>
            <person name="Hasebe M."/>
            <person name="Maruyama T."/>
            <person name="Minagawa J."/>
            <person name="Obokata J."/>
            <person name="Shigenobu S."/>
        </authorList>
    </citation>
    <scope>NUCLEOTIDE SEQUENCE [LARGE SCALE GENOMIC DNA]</scope>
</reference>
<gene>
    <name evidence="2" type="ORF">PoB_006106400</name>
</gene>
<proteinExistence type="predicted"/>